<gene>
    <name evidence="1" type="ORF">PHPALM_209</name>
</gene>
<keyword evidence="2" id="KW-1185">Reference proteome</keyword>
<name>A0A2P4YVE6_9STRA</name>
<reference evidence="1 2" key="1">
    <citation type="journal article" date="2017" name="Genome Biol. Evol.">
        <title>Phytophthora megakarya and P. palmivora, closely related causal agents of cacao black pod rot, underwent increases in genome sizes and gene numbers by different mechanisms.</title>
        <authorList>
            <person name="Ali S.S."/>
            <person name="Shao J."/>
            <person name="Lary D.J."/>
            <person name="Kronmiller B."/>
            <person name="Shen D."/>
            <person name="Strem M.D."/>
            <person name="Amoako-Attah I."/>
            <person name="Akrofi A.Y."/>
            <person name="Begoude B.A."/>
            <person name="Ten Hoopen G.M."/>
            <person name="Coulibaly K."/>
            <person name="Kebe B.I."/>
            <person name="Melnick R.L."/>
            <person name="Guiltinan M.J."/>
            <person name="Tyler B.M."/>
            <person name="Meinhardt L.W."/>
            <person name="Bailey B.A."/>
        </authorList>
    </citation>
    <scope>NUCLEOTIDE SEQUENCE [LARGE SCALE GENOMIC DNA]</scope>
    <source>
        <strain evidence="2">sbr112.9</strain>
    </source>
</reference>
<accession>A0A2P4YVE6</accession>
<comment type="caution">
    <text evidence="1">The sequence shown here is derived from an EMBL/GenBank/DDBJ whole genome shotgun (WGS) entry which is preliminary data.</text>
</comment>
<dbReference type="EMBL" id="NCKW01000019">
    <property type="protein sequence ID" value="POM81771.1"/>
    <property type="molecule type" value="Genomic_DNA"/>
</dbReference>
<protein>
    <recommendedName>
        <fullName evidence="3">PiggyBac transposable element-derived protein domain-containing protein</fullName>
    </recommendedName>
</protein>
<evidence type="ECO:0000313" key="1">
    <source>
        <dbReference type="EMBL" id="POM81771.1"/>
    </source>
</evidence>
<dbReference type="OrthoDB" id="122438at2759"/>
<organism evidence="1 2">
    <name type="scientific">Phytophthora palmivora</name>
    <dbReference type="NCBI Taxonomy" id="4796"/>
    <lineage>
        <taxon>Eukaryota</taxon>
        <taxon>Sar</taxon>
        <taxon>Stramenopiles</taxon>
        <taxon>Oomycota</taxon>
        <taxon>Peronosporomycetes</taxon>
        <taxon>Peronosporales</taxon>
        <taxon>Peronosporaceae</taxon>
        <taxon>Phytophthora</taxon>
    </lineage>
</organism>
<dbReference type="AlphaFoldDB" id="A0A2P4YVE6"/>
<evidence type="ECO:0000313" key="2">
    <source>
        <dbReference type="Proteomes" id="UP000237271"/>
    </source>
</evidence>
<proteinExistence type="predicted"/>
<sequence>MNPMKVLSHTAFEDYPRLFDRPCGPTLEALDAADTPPRAFFFFILPHLLEAVAHIRNSYFYFITLHPIVSRTLNPCYYRALHRFEPYLGKNTINQWDEMIESKTGPAAVARISGTYLVIRHLSRCDKLRWVATIFLCFLPRTCCRGGFTVLARFRSLRRRKTRPAGTERGTFMYAEPTRVADLKMLHCWKYRIFPGHLTRNISKMKCRVQECLVIVNAIIVFNIARVMQSKPKLTHIEFLKQLRLGLCQLDETDWNIVRRSQGLHGTHSERSAPFTTVPHEPVLTNEMRKGNTDKAAVKSM</sequence>
<dbReference type="Proteomes" id="UP000237271">
    <property type="component" value="Unassembled WGS sequence"/>
</dbReference>
<evidence type="ECO:0008006" key="3">
    <source>
        <dbReference type="Google" id="ProtNLM"/>
    </source>
</evidence>